<name>F4RQL3_MELLP</name>
<evidence type="ECO:0000313" key="2">
    <source>
        <dbReference type="EMBL" id="EGG05494.1"/>
    </source>
</evidence>
<accession>F4RQL3</accession>
<dbReference type="HOGENOM" id="CLU_3069209_0_0_1"/>
<dbReference type="Proteomes" id="UP000001072">
    <property type="component" value="Unassembled WGS sequence"/>
</dbReference>
<dbReference type="AlphaFoldDB" id="F4RQL3"/>
<sequence length="53" mass="6130">MHKAIKKLNHHKTSVKQQQKQPQRRGDKLGDEIGFDPIRQTIKKLGGREKAIN</sequence>
<dbReference type="EMBL" id="GL883113">
    <property type="protein sequence ID" value="EGG05494.1"/>
    <property type="molecule type" value="Genomic_DNA"/>
</dbReference>
<dbReference type="GeneID" id="18932018"/>
<dbReference type="VEuPathDB" id="FungiDB:MELLADRAFT_72126"/>
<evidence type="ECO:0000313" key="3">
    <source>
        <dbReference type="Proteomes" id="UP000001072"/>
    </source>
</evidence>
<evidence type="ECO:0000256" key="1">
    <source>
        <dbReference type="SAM" id="MobiDB-lite"/>
    </source>
</evidence>
<keyword evidence="3" id="KW-1185">Reference proteome</keyword>
<dbReference type="RefSeq" id="XP_007411416.1">
    <property type="nucleotide sequence ID" value="XM_007411354.1"/>
</dbReference>
<reference evidence="3" key="1">
    <citation type="journal article" date="2011" name="Proc. Natl. Acad. Sci. U.S.A.">
        <title>Obligate biotrophy features unraveled by the genomic analysis of rust fungi.</title>
        <authorList>
            <person name="Duplessis S."/>
            <person name="Cuomo C.A."/>
            <person name="Lin Y.-C."/>
            <person name="Aerts A."/>
            <person name="Tisserant E."/>
            <person name="Veneault-Fourrey C."/>
            <person name="Joly D.L."/>
            <person name="Hacquard S."/>
            <person name="Amselem J."/>
            <person name="Cantarel B.L."/>
            <person name="Chiu R."/>
            <person name="Coutinho P.M."/>
            <person name="Feau N."/>
            <person name="Field M."/>
            <person name="Frey P."/>
            <person name="Gelhaye E."/>
            <person name="Goldberg J."/>
            <person name="Grabherr M.G."/>
            <person name="Kodira C.D."/>
            <person name="Kohler A."/>
            <person name="Kuees U."/>
            <person name="Lindquist E.A."/>
            <person name="Lucas S.M."/>
            <person name="Mago R."/>
            <person name="Mauceli E."/>
            <person name="Morin E."/>
            <person name="Murat C."/>
            <person name="Pangilinan J.L."/>
            <person name="Park R."/>
            <person name="Pearson M."/>
            <person name="Quesneville H."/>
            <person name="Rouhier N."/>
            <person name="Sakthikumar S."/>
            <person name="Salamov A.A."/>
            <person name="Schmutz J."/>
            <person name="Selles B."/>
            <person name="Shapiro H."/>
            <person name="Tanguay P."/>
            <person name="Tuskan G.A."/>
            <person name="Henrissat B."/>
            <person name="Van de Peer Y."/>
            <person name="Rouze P."/>
            <person name="Ellis J.G."/>
            <person name="Dodds P.N."/>
            <person name="Schein J.E."/>
            <person name="Zhong S."/>
            <person name="Hamelin R.C."/>
            <person name="Grigoriev I.V."/>
            <person name="Szabo L.J."/>
            <person name="Martin F."/>
        </authorList>
    </citation>
    <scope>NUCLEOTIDE SEQUENCE [LARGE SCALE GENOMIC DNA]</scope>
    <source>
        <strain evidence="3">98AG31 / pathotype 3-4-7</strain>
    </source>
</reference>
<dbReference type="InParanoid" id="F4RQL3"/>
<organism evidence="3">
    <name type="scientific">Melampsora larici-populina (strain 98AG31 / pathotype 3-4-7)</name>
    <name type="common">Poplar leaf rust fungus</name>
    <dbReference type="NCBI Taxonomy" id="747676"/>
    <lineage>
        <taxon>Eukaryota</taxon>
        <taxon>Fungi</taxon>
        <taxon>Dikarya</taxon>
        <taxon>Basidiomycota</taxon>
        <taxon>Pucciniomycotina</taxon>
        <taxon>Pucciniomycetes</taxon>
        <taxon>Pucciniales</taxon>
        <taxon>Melampsoraceae</taxon>
        <taxon>Melampsora</taxon>
    </lineage>
</organism>
<feature type="compositionally biased region" description="Basic residues" evidence="1">
    <location>
        <begin position="1"/>
        <end position="14"/>
    </location>
</feature>
<gene>
    <name evidence="2" type="ORF">MELLADRAFT_72126</name>
</gene>
<dbReference type="KEGG" id="mlr:MELLADRAFT_72126"/>
<proteinExistence type="predicted"/>
<protein>
    <submittedName>
        <fullName evidence="2">Uncharacterized protein</fullName>
    </submittedName>
</protein>
<feature type="region of interest" description="Disordered" evidence="1">
    <location>
        <begin position="1"/>
        <end position="53"/>
    </location>
</feature>